<dbReference type="PANTHER" id="PTHR42902">
    <property type="entry name" value="MALATE SYNTHASE"/>
    <property type="match status" value="1"/>
</dbReference>
<dbReference type="PANTHER" id="PTHR42902:SF1">
    <property type="entry name" value="MALATE SYNTHASE 1-RELATED"/>
    <property type="match status" value="1"/>
</dbReference>
<name>A0AAW2Z472_9EUKA</name>
<evidence type="ECO:0000256" key="6">
    <source>
        <dbReference type="ARBA" id="ARBA00047918"/>
    </source>
</evidence>
<keyword evidence="11" id="KW-1185">Reference proteome</keyword>
<dbReference type="AlphaFoldDB" id="A0AAW2Z472"/>
<dbReference type="GO" id="GO:0006099">
    <property type="term" value="P:tricarboxylic acid cycle"/>
    <property type="evidence" value="ECO:0007669"/>
    <property type="project" value="UniProtKB-KW"/>
</dbReference>
<evidence type="ECO:0000256" key="7">
    <source>
        <dbReference type="PIRSR" id="PIRSR601465-50"/>
    </source>
</evidence>
<keyword evidence="3" id="KW-0329">Glyoxylate bypass</keyword>
<dbReference type="Pfam" id="PF20659">
    <property type="entry name" value="MS_C"/>
    <property type="match status" value="1"/>
</dbReference>
<gene>
    <name evidence="10" type="ORF">AKO1_011590</name>
</gene>
<dbReference type="Gene3D" id="1.20.1220.12">
    <property type="entry name" value="Malate synthase, domain III"/>
    <property type="match status" value="1"/>
</dbReference>
<dbReference type="InterPro" id="IPR001465">
    <property type="entry name" value="Malate_synthase_TIM"/>
</dbReference>
<evidence type="ECO:0000256" key="5">
    <source>
        <dbReference type="ARBA" id="ARBA00022679"/>
    </source>
</evidence>
<keyword evidence="4" id="KW-0816">Tricarboxylic acid cycle</keyword>
<dbReference type="GO" id="GO:0004474">
    <property type="term" value="F:malate synthase activity"/>
    <property type="evidence" value="ECO:0007669"/>
    <property type="project" value="UniProtKB-EC"/>
</dbReference>
<evidence type="ECO:0000256" key="1">
    <source>
        <dbReference type="ARBA" id="ARBA00006394"/>
    </source>
</evidence>
<dbReference type="InterPro" id="IPR048355">
    <property type="entry name" value="MS_C"/>
</dbReference>
<dbReference type="Gene3D" id="3.20.20.360">
    <property type="entry name" value="Malate synthase, domain 3"/>
    <property type="match status" value="1"/>
</dbReference>
<evidence type="ECO:0000259" key="8">
    <source>
        <dbReference type="Pfam" id="PF01274"/>
    </source>
</evidence>
<feature type="active site" description="Proton donor" evidence="7">
    <location>
        <position position="494"/>
    </location>
</feature>
<evidence type="ECO:0000313" key="11">
    <source>
        <dbReference type="Proteomes" id="UP001431209"/>
    </source>
</evidence>
<comment type="catalytic activity">
    <reaction evidence="6">
        <text>glyoxylate + acetyl-CoA + H2O = (S)-malate + CoA + H(+)</text>
        <dbReference type="Rhea" id="RHEA:18181"/>
        <dbReference type="ChEBI" id="CHEBI:15377"/>
        <dbReference type="ChEBI" id="CHEBI:15378"/>
        <dbReference type="ChEBI" id="CHEBI:15589"/>
        <dbReference type="ChEBI" id="CHEBI:36655"/>
        <dbReference type="ChEBI" id="CHEBI:57287"/>
        <dbReference type="ChEBI" id="CHEBI:57288"/>
        <dbReference type="EC" id="2.3.3.9"/>
    </reaction>
</comment>
<dbReference type="EC" id="2.3.3.9" evidence="2"/>
<dbReference type="GO" id="GO:0006097">
    <property type="term" value="P:glyoxylate cycle"/>
    <property type="evidence" value="ECO:0007669"/>
    <property type="project" value="UniProtKB-KW"/>
</dbReference>
<keyword evidence="5" id="KW-0808">Transferase</keyword>
<evidence type="ECO:0000256" key="3">
    <source>
        <dbReference type="ARBA" id="ARBA00022435"/>
    </source>
</evidence>
<feature type="domain" description="Malate synthase TIM barrel" evidence="8">
    <location>
        <begin position="200"/>
        <end position="452"/>
    </location>
</feature>
<evidence type="ECO:0000313" key="10">
    <source>
        <dbReference type="EMBL" id="KAL0484571.1"/>
    </source>
</evidence>
<dbReference type="InterPro" id="IPR006252">
    <property type="entry name" value="Malate_synthA"/>
</dbReference>
<dbReference type="InterPro" id="IPR011076">
    <property type="entry name" value="Malate_synth_sf"/>
</dbReference>
<dbReference type="Proteomes" id="UP001431209">
    <property type="component" value="Unassembled WGS sequence"/>
</dbReference>
<reference evidence="10 11" key="1">
    <citation type="submission" date="2024-03" db="EMBL/GenBank/DDBJ databases">
        <title>The Acrasis kona genome and developmental transcriptomes reveal deep origins of eukaryotic multicellular pathways.</title>
        <authorList>
            <person name="Sheikh S."/>
            <person name="Fu C.-J."/>
            <person name="Brown M.W."/>
            <person name="Baldauf S.L."/>
        </authorList>
    </citation>
    <scope>NUCLEOTIDE SEQUENCE [LARGE SCALE GENOMIC DNA]</scope>
    <source>
        <strain evidence="10 11">ATCC MYA-3509</strain>
    </source>
</reference>
<dbReference type="InterPro" id="IPR044856">
    <property type="entry name" value="Malate_synth_C_sf"/>
</dbReference>
<comment type="caution">
    <text evidence="10">The sequence shown here is derived from an EMBL/GenBank/DDBJ whole genome shotgun (WGS) entry which is preliminary data.</text>
</comment>
<feature type="domain" description="Malate synthase C-terminal" evidence="9">
    <location>
        <begin position="460"/>
        <end position="571"/>
    </location>
</feature>
<dbReference type="EMBL" id="JAOPGA020001054">
    <property type="protein sequence ID" value="KAL0484571.1"/>
    <property type="molecule type" value="Genomic_DNA"/>
</dbReference>
<dbReference type="Pfam" id="PF01274">
    <property type="entry name" value="MS_TIM-barrel"/>
    <property type="match status" value="1"/>
</dbReference>
<proteinExistence type="inferred from homology"/>
<evidence type="ECO:0000256" key="4">
    <source>
        <dbReference type="ARBA" id="ARBA00022532"/>
    </source>
</evidence>
<evidence type="ECO:0000256" key="2">
    <source>
        <dbReference type="ARBA" id="ARBA00012636"/>
    </source>
</evidence>
<sequence length="626" mass="71362">MDLNILRHQTIKNNNITMTGKDFKLLATDVFKKYFGELQPGYENAIALAVELDAKYQSAYDEIFRQRKALEKRVDSGDLSDLKLKDPTSGWKAKDYPKNYEQYKNTVLEMTGNALNRMGINAYNYISEQNSKMSKATGDNAPKIAWMCCGEDANGAQIESVCENIRHLRDLFTGEAKVQFNGKEYKSTGNQEHLPPTSFRPRGLHCLDSYVLRNNEPIVGSFLDLALWSTFVLPMILNKKTLPLLYIPKMHLTQEAQLWQDALKTIETKTNIPEGTIKIVFLCETYPGLFNVAKNIEAFEGRCIGVNCGRWDYLYSYVQVLANHTHLKVDDKDVNTTLSAKHIVTTNVDLLKKYQIRVAQLCHFYGIQFLGGMNAQLPNNDPDLKKRELENQQILSSTRKNKTDERTFYGASKTWVAHIGLLDVADTLRQVPHNQPIDKQVKDVKVTRQDVFQSPPVQYTIQDFEADVDVVLLYCVQYLLNRNGAIAINNLMEDMATSEISSSLNWFYLKHHLMDNDIKSKGGIEAIIKNVGENTLKKVVSGMKDASRREYARKLFTIVQKCVLELYNDSANRPTLEKLLYALAAKEDNEEAFKALSNSKRFKWSSDVAKLVGRVYAERDGHRSKL</sequence>
<feature type="active site" description="Proton acceptor" evidence="7">
    <location>
        <position position="200"/>
    </location>
</feature>
<organism evidence="10 11">
    <name type="scientific">Acrasis kona</name>
    <dbReference type="NCBI Taxonomy" id="1008807"/>
    <lineage>
        <taxon>Eukaryota</taxon>
        <taxon>Discoba</taxon>
        <taxon>Heterolobosea</taxon>
        <taxon>Tetramitia</taxon>
        <taxon>Eutetramitia</taxon>
        <taxon>Acrasidae</taxon>
        <taxon>Acrasis</taxon>
    </lineage>
</organism>
<dbReference type="SUPFAM" id="SSF51645">
    <property type="entry name" value="Malate synthase G"/>
    <property type="match status" value="1"/>
</dbReference>
<protein>
    <recommendedName>
        <fullName evidence="2">malate synthase</fullName>
        <ecNumber evidence="2">2.3.3.9</ecNumber>
    </recommendedName>
</protein>
<dbReference type="InterPro" id="IPR046363">
    <property type="entry name" value="MS_N_TIM-barrel_dom"/>
</dbReference>
<dbReference type="GO" id="GO:0005737">
    <property type="term" value="C:cytoplasm"/>
    <property type="evidence" value="ECO:0007669"/>
    <property type="project" value="TreeGrafter"/>
</dbReference>
<evidence type="ECO:0000259" key="9">
    <source>
        <dbReference type="Pfam" id="PF20659"/>
    </source>
</evidence>
<accession>A0AAW2Z472</accession>
<comment type="similarity">
    <text evidence="1">Belongs to the malate synthase family.</text>
</comment>